<feature type="region of interest" description="Disordered" evidence="1">
    <location>
        <begin position="193"/>
        <end position="217"/>
    </location>
</feature>
<keyword evidence="3" id="KW-1185">Reference proteome</keyword>
<accession>A0A8H3EQU0</accession>
<name>A0A8H3EQU0_9LECA</name>
<dbReference type="Proteomes" id="UP000664521">
    <property type="component" value="Unassembled WGS sequence"/>
</dbReference>
<reference evidence="2" key="1">
    <citation type="submission" date="2021-03" db="EMBL/GenBank/DDBJ databases">
        <authorList>
            <person name="Tagirdzhanova G."/>
        </authorList>
    </citation>
    <scope>NUCLEOTIDE SEQUENCE</scope>
</reference>
<evidence type="ECO:0000256" key="1">
    <source>
        <dbReference type="SAM" id="MobiDB-lite"/>
    </source>
</evidence>
<evidence type="ECO:0000313" key="2">
    <source>
        <dbReference type="EMBL" id="CAF9907266.1"/>
    </source>
</evidence>
<comment type="caution">
    <text evidence="2">The sequence shown here is derived from an EMBL/GenBank/DDBJ whole genome shotgun (WGS) entry which is preliminary data.</text>
</comment>
<gene>
    <name evidence="2" type="ORF">HETSPECPRED_007085</name>
</gene>
<sequence length="217" mass="23377">MKYQKAKPRIAMPAIPPTMPPTMVPALDDDFSGADVGVAEPEGEDVAEVALPEAESVEDAAVEDAVAEDASDVTDVEVGLVVTTFPFTTHLPSFLLQQLGPFCPFGSPQHKLPSAQVVKGIHTPELLLPKSSVYPSFIHKFRQAGSVHVLSVQVSRKTALLSEGIQRPSLRHSSAFSDAILVRRQHMLCPPPDLHGAWDPEASADPFGRKQVAETSR</sequence>
<organism evidence="2 3">
    <name type="scientific">Heterodermia speciosa</name>
    <dbReference type="NCBI Taxonomy" id="116794"/>
    <lineage>
        <taxon>Eukaryota</taxon>
        <taxon>Fungi</taxon>
        <taxon>Dikarya</taxon>
        <taxon>Ascomycota</taxon>
        <taxon>Pezizomycotina</taxon>
        <taxon>Lecanoromycetes</taxon>
        <taxon>OSLEUM clade</taxon>
        <taxon>Lecanoromycetidae</taxon>
        <taxon>Caliciales</taxon>
        <taxon>Physciaceae</taxon>
        <taxon>Heterodermia</taxon>
    </lineage>
</organism>
<dbReference type="EMBL" id="CAJPDS010000005">
    <property type="protein sequence ID" value="CAF9907266.1"/>
    <property type="molecule type" value="Genomic_DNA"/>
</dbReference>
<proteinExistence type="predicted"/>
<dbReference type="OrthoDB" id="10626742at2759"/>
<protein>
    <submittedName>
        <fullName evidence="2">Uncharacterized protein</fullName>
    </submittedName>
</protein>
<dbReference type="AlphaFoldDB" id="A0A8H3EQU0"/>
<feature type="compositionally biased region" description="Basic and acidic residues" evidence="1">
    <location>
        <begin position="207"/>
        <end position="217"/>
    </location>
</feature>
<evidence type="ECO:0000313" key="3">
    <source>
        <dbReference type="Proteomes" id="UP000664521"/>
    </source>
</evidence>